<dbReference type="Gene3D" id="1.20.120.80">
    <property type="entry name" value="Cytochrome c oxidase, subunit III, four-helix bundle"/>
    <property type="match status" value="1"/>
</dbReference>
<dbReference type="SUPFAM" id="SSF81452">
    <property type="entry name" value="Cytochrome c oxidase subunit III-like"/>
    <property type="match status" value="1"/>
</dbReference>
<evidence type="ECO:0000256" key="5">
    <source>
        <dbReference type="ARBA" id="ARBA00022989"/>
    </source>
</evidence>
<protein>
    <submittedName>
        <fullName evidence="10">Heme-copper oxidase subunit III</fullName>
    </submittedName>
</protein>
<evidence type="ECO:0000259" key="9">
    <source>
        <dbReference type="PROSITE" id="PS50253"/>
    </source>
</evidence>
<proteinExistence type="inferred from homology"/>
<dbReference type="InterPro" id="IPR000298">
    <property type="entry name" value="Cyt_c_oxidase-like_su3"/>
</dbReference>
<evidence type="ECO:0000313" key="11">
    <source>
        <dbReference type="Proteomes" id="UP001589774"/>
    </source>
</evidence>
<evidence type="ECO:0000313" key="10">
    <source>
        <dbReference type="EMBL" id="MFC0317661.1"/>
    </source>
</evidence>
<feature type="transmembrane region" description="Helical" evidence="8">
    <location>
        <begin position="61"/>
        <end position="80"/>
    </location>
</feature>
<dbReference type="PROSITE" id="PS50253">
    <property type="entry name" value="COX3"/>
    <property type="match status" value="1"/>
</dbReference>
<organism evidence="10 11">
    <name type="scientific">Olivibacter oleidegradans</name>
    <dbReference type="NCBI Taxonomy" id="760123"/>
    <lineage>
        <taxon>Bacteria</taxon>
        <taxon>Pseudomonadati</taxon>
        <taxon>Bacteroidota</taxon>
        <taxon>Sphingobacteriia</taxon>
        <taxon>Sphingobacteriales</taxon>
        <taxon>Sphingobacteriaceae</taxon>
        <taxon>Olivibacter</taxon>
    </lineage>
</organism>
<evidence type="ECO:0000256" key="4">
    <source>
        <dbReference type="ARBA" id="ARBA00022692"/>
    </source>
</evidence>
<feature type="domain" description="Heme-copper oxidase subunit III family profile" evidence="9">
    <location>
        <begin position="1"/>
        <end position="195"/>
    </location>
</feature>
<dbReference type="PANTHER" id="PTHR11403:SF2">
    <property type="entry name" value="CYTOCHROME BO(3) UBIQUINOL OXIDASE SUBUNIT 3"/>
    <property type="match status" value="1"/>
</dbReference>
<reference evidence="10 11" key="1">
    <citation type="submission" date="2024-09" db="EMBL/GenBank/DDBJ databases">
        <authorList>
            <person name="Sun Q."/>
            <person name="Mori K."/>
        </authorList>
    </citation>
    <scope>NUCLEOTIDE SEQUENCE [LARGE SCALE GENOMIC DNA]</scope>
    <source>
        <strain evidence="10 11">CCM 7765</strain>
    </source>
</reference>
<feature type="transmembrane region" description="Helical" evidence="8">
    <location>
        <begin position="131"/>
        <end position="155"/>
    </location>
</feature>
<gene>
    <name evidence="10" type="ORF">ACFFI0_05050</name>
</gene>
<evidence type="ECO:0000256" key="2">
    <source>
        <dbReference type="ARBA" id="ARBA00010581"/>
    </source>
</evidence>
<comment type="similarity">
    <text evidence="2 7">Belongs to the cytochrome c oxidase subunit 3 family.</text>
</comment>
<feature type="transmembrane region" description="Helical" evidence="8">
    <location>
        <begin position="92"/>
        <end position="111"/>
    </location>
</feature>
<keyword evidence="11" id="KW-1185">Reference proteome</keyword>
<evidence type="ECO:0000256" key="7">
    <source>
        <dbReference type="RuleBase" id="RU003376"/>
    </source>
</evidence>
<feature type="transmembrane region" description="Helical" evidence="8">
    <location>
        <begin position="175"/>
        <end position="193"/>
    </location>
</feature>
<dbReference type="InterPro" id="IPR024791">
    <property type="entry name" value="Cyt_c/ubiquinol_Oxase_su3"/>
</dbReference>
<feature type="transmembrane region" description="Helical" evidence="8">
    <location>
        <begin position="21"/>
        <end position="46"/>
    </location>
</feature>
<dbReference type="InterPro" id="IPR013833">
    <property type="entry name" value="Cyt_c_oxidase_su3_a-hlx"/>
</dbReference>
<sequence>MIMVQQTDNNNYLTSLKAKKFSLYVFLVVSFMLFAAWSSGFIVYSAGGEDKGLKTLLPNTFIYSTISIVLSSFCMHLAYASAKIGNVVKQRLWLGLTILLGCLFFFLQYSAWMELARNGVMFINNNASQSFIYVFVWAHQAHILAGIIVLLNAFFKANNGNPLIKNRFRMELATIFWHFLDILWIYIYVFLLLNQ</sequence>
<keyword evidence="5 8" id="KW-1133">Transmembrane helix</keyword>
<dbReference type="PANTHER" id="PTHR11403">
    <property type="entry name" value="CYTOCHROME C OXIDASE SUBUNIT III"/>
    <property type="match status" value="1"/>
</dbReference>
<name>A0ABV6HFJ6_9SPHI</name>
<comment type="caution">
    <text evidence="10">The sequence shown here is derived from an EMBL/GenBank/DDBJ whole genome shotgun (WGS) entry which is preliminary data.</text>
</comment>
<keyword evidence="4 7" id="KW-0812">Transmembrane</keyword>
<evidence type="ECO:0000256" key="3">
    <source>
        <dbReference type="ARBA" id="ARBA00022475"/>
    </source>
</evidence>
<dbReference type="InterPro" id="IPR035973">
    <property type="entry name" value="Cyt_c_oxidase_su3-like_sf"/>
</dbReference>
<evidence type="ECO:0000256" key="8">
    <source>
        <dbReference type="SAM" id="Phobius"/>
    </source>
</evidence>
<dbReference type="RefSeq" id="WP_242627108.1">
    <property type="nucleotide sequence ID" value="NZ_JBHLWO010000001.1"/>
</dbReference>
<evidence type="ECO:0000256" key="1">
    <source>
        <dbReference type="ARBA" id="ARBA00004651"/>
    </source>
</evidence>
<comment type="subcellular location">
    <subcellularLocation>
        <location evidence="1 7">Cell membrane</location>
        <topology evidence="1 7">Multi-pass membrane protein</topology>
    </subcellularLocation>
</comment>
<dbReference type="Proteomes" id="UP001589774">
    <property type="component" value="Unassembled WGS sequence"/>
</dbReference>
<keyword evidence="6 8" id="KW-0472">Membrane</keyword>
<keyword evidence="3" id="KW-1003">Cell membrane</keyword>
<accession>A0ABV6HFJ6</accession>
<dbReference type="Pfam" id="PF00510">
    <property type="entry name" value="COX3"/>
    <property type="match status" value="1"/>
</dbReference>
<dbReference type="EMBL" id="JBHLWO010000001">
    <property type="protein sequence ID" value="MFC0317661.1"/>
    <property type="molecule type" value="Genomic_DNA"/>
</dbReference>
<evidence type="ECO:0000256" key="6">
    <source>
        <dbReference type="ARBA" id="ARBA00023136"/>
    </source>
</evidence>